<dbReference type="GO" id="GO:0036503">
    <property type="term" value="P:ERAD pathway"/>
    <property type="evidence" value="ECO:0007669"/>
    <property type="project" value="InterPro"/>
</dbReference>
<dbReference type="SUPFAM" id="SSF57850">
    <property type="entry name" value="RING/U-box"/>
    <property type="match status" value="1"/>
</dbReference>
<proteinExistence type="inferred from homology"/>
<dbReference type="Proteomes" id="UP000799302">
    <property type="component" value="Unassembled WGS sequence"/>
</dbReference>
<dbReference type="CDD" id="cd16657">
    <property type="entry name" value="RING-Ubox_UBE4A"/>
    <property type="match status" value="1"/>
</dbReference>
<dbReference type="AlphaFoldDB" id="A0A6A6UQL4"/>
<dbReference type="OrthoDB" id="20295at2759"/>
<keyword evidence="9" id="KW-0413">Isomerase</keyword>
<evidence type="ECO:0000256" key="10">
    <source>
        <dbReference type="ARBA" id="ARBA00023242"/>
    </source>
</evidence>
<comment type="subcellular location">
    <subcellularLocation>
        <location evidence="3">Cytoplasm</location>
    </subcellularLocation>
    <subcellularLocation>
        <location evidence="2">Nucleus</location>
    </subcellularLocation>
</comment>
<evidence type="ECO:0000256" key="6">
    <source>
        <dbReference type="ARBA" id="ARBA00022490"/>
    </source>
</evidence>
<organism evidence="14 15">
    <name type="scientific">Microthyrium microscopicum</name>
    <dbReference type="NCBI Taxonomy" id="703497"/>
    <lineage>
        <taxon>Eukaryota</taxon>
        <taxon>Fungi</taxon>
        <taxon>Dikarya</taxon>
        <taxon>Ascomycota</taxon>
        <taxon>Pezizomycotina</taxon>
        <taxon>Dothideomycetes</taxon>
        <taxon>Dothideomycetes incertae sedis</taxon>
        <taxon>Microthyriales</taxon>
        <taxon>Microthyriaceae</taxon>
        <taxon>Microthyrium</taxon>
    </lineage>
</organism>
<keyword evidence="15" id="KW-1185">Reference proteome</keyword>
<dbReference type="GO" id="GO:0003755">
    <property type="term" value="F:peptidyl-prolyl cis-trans isomerase activity"/>
    <property type="evidence" value="ECO:0007669"/>
    <property type="project" value="UniProtKB-KW"/>
</dbReference>
<feature type="coiled-coil region" evidence="11">
    <location>
        <begin position="495"/>
        <end position="522"/>
    </location>
</feature>
<evidence type="ECO:0000256" key="12">
    <source>
        <dbReference type="SAM" id="MobiDB-lite"/>
    </source>
</evidence>
<evidence type="ECO:0000256" key="3">
    <source>
        <dbReference type="ARBA" id="ARBA00004496"/>
    </source>
</evidence>
<evidence type="ECO:0000313" key="15">
    <source>
        <dbReference type="Proteomes" id="UP000799302"/>
    </source>
</evidence>
<feature type="region of interest" description="Disordered" evidence="12">
    <location>
        <begin position="1033"/>
        <end position="1055"/>
    </location>
</feature>
<comment type="similarity">
    <text evidence="5">Belongs to the ubiquitin conjugation factor E4 family.</text>
</comment>
<keyword evidence="9" id="KW-0697">Rotamase</keyword>
<dbReference type="Pfam" id="PF10408">
    <property type="entry name" value="Ufd2P_core"/>
    <property type="match status" value="1"/>
</dbReference>
<keyword evidence="6" id="KW-0963">Cytoplasm</keyword>
<evidence type="ECO:0000256" key="7">
    <source>
        <dbReference type="ARBA" id="ARBA00022679"/>
    </source>
</evidence>
<dbReference type="GO" id="GO:0000209">
    <property type="term" value="P:protein polyubiquitination"/>
    <property type="evidence" value="ECO:0007669"/>
    <property type="project" value="TreeGrafter"/>
</dbReference>
<accession>A0A6A6UQL4</accession>
<feature type="domain" description="U-box" evidence="13">
    <location>
        <begin position="960"/>
        <end position="1034"/>
    </location>
</feature>
<dbReference type="SMART" id="SM00504">
    <property type="entry name" value="Ubox"/>
    <property type="match status" value="1"/>
</dbReference>
<evidence type="ECO:0000256" key="4">
    <source>
        <dbReference type="ARBA" id="ARBA00004906"/>
    </source>
</evidence>
<comment type="catalytic activity">
    <reaction evidence="1">
        <text>S-ubiquitinyl-[E2 ubiquitin-conjugating enzyme]-L-cysteine + [acceptor protein]-L-lysine = [E2 ubiquitin-conjugating enzyme]-L-cysteine + N(6)-ubiquitinyl-[acceptor protein]-L-lysine.</text>
        <dbReference type="EC" id="2.3.2.27"/>
    </reaction>
</comment>
<evidence type="ECO:0000256" key="11">
    <source>
        <dbReference type="SAM" id="Coils"/>
    </source>
</evidence>
<feature type="compositionally biased region" description="Low complexity" evidence="12">
    <location>
        <begin position="26"/>
        <end position="36"/>
    </location>
</feature>
<dbReference type="EMBL" id="MU004231">
    <property type="protein sequence ID" value="KAF2673723.1"/>
    <property type="molecule type" value="Genomic_DNA"/>
</dbReference>
<reference evidence="14" key="1">
    <citation type="journal article" date="2020" name="Stud. Mycol.">
        <title>101 Dothideomycetes genomes: a test case for predicting lifestyles and emergence of pathogens.</title>
        <authorList>
            <person name="Haridas S."/>
            <person name="Albert R."/>
            <person name="Binder M."/>
            <person name="Bloem J."/>
            <person name="Labutti K."/>
            <person name="Salamov A."/>
            <person name="Andreopoulos B."/>
            <person name="Baker S."/>
            <person name="Barry K."/>
            <person name="Bills G."/>
            <person name="Bluhm B."/>
            <person name="Cannon C."/>
            <person name="Castanera R."/>
            <person name="Culley D."/>
            <person name="Daum C."/>
            <person name="Ezra D."/>
            <person name="Gonzalez J."/>
            <person name="Henrissat B."/>
            <person name="Kuo A."/>
            <person name="Liang C."/>
            <person name="Lipzen A."/>
            <person name="Lutzoni F."/>
            <person name="Magnuson J."/>
            <person name="Mondo S."/>
            <person name="Nolan M."/>
            <person name="Ohm R."/>
            <person name="Pangilinan J."/>
            <person name="Park H.-J."/>
            <person name="Ramirez L."/>
            <person name="Alfaro M."/>
            <person name="Sun H."/>
            <person name="Tritt A."/>
            <person name="Yoshinaga Y."/>
            <person name="Zwiers L.-H."/>
            <person name="Turgeon B."/>
            <person name="Goodwin S."/>
            <person name="Spatafora J."/>
            <person name="Crous P."/>
            <person name="Grigoriev I."/>
        </authorList>
    </citation>
    <scope>NUCLEOTIDE SEQUENCE</scope>
    <source>
        <strain evidence="14">CBS 115976</strain>
    </source>
</reference>
<dbReference type="UniPathway" id="UPA00143"/>
<keyword evidence="8" id="KW-0833">Ubl conjugation pathway</keyword>
<dbReference type="InterPro" id="IPR019474">
    <property type="entry name" value="Ub_conjug_fac_E4_core"/>
</dbReference>
<protein>
    <recommendedName>
        <fullName evidence="13">U-box domain-containing protein</fullName>
    </recommendedName>
</protein>
<evidence type="ECO:0000313" key="14">
    <source>
        <dbReference type="EMBL" id="KAF2673723.1"/>
    </source>
</evidence>
<feature type="compositionally biased region" description="Polar residues" evidence="12">
    <location>
        <begin position="37"/>
        <end position="52"/>
    </location>
</feature>
<dbReference type="GO" id="GO:0006511">
    <property type="term" value="P:ubiquitin-dependent protein catabolic process"/>
    <property type="evidence" value="ECO:0007669"/>
    <property type="project" value="InterPro"/>
</dbReference>
<evidence type="ECO:0000259" key="13">
    <source>
        <dbReference type="PROSITE" id="PS51698"/>
    </source>
</evidence>
<keyword evidence="11" id="KW-0175">Coiled coil</keyword>
<dbReference type="GO" id="GO:0034450">
    <property type="term" value="F:ubiquitin-ubiquitin ligase activity"/>
    <property type="evidence" value="ECO:0007669"/>
    <property type="project" value="InterPro"/>
</dbReference>
<dbReference type="Gene3D" id="3.30.40.10">
    <property type="entry name" value="Zinc/RING finger domain, C3HC4 (zinc finger)"/>
    <property type="match status" value="1"/>
</dbReference>
<dbReference type="GO" id="GO:0005634">
    <property type="term" value="C:nucleus"/>
    <property type="evidence" value="ECO:0007669"/>
    <property type="project" value="UniProtKB-SubCell"/>
</dbReference>
<keyword evidence="7" id="KW-0808">Transferase</keyword>
<evidence type="ECO:0000256" key="1">
    <source>
        <dbReference type="ARBA" id="ARBA00000900"/>
    </source>
</evidence>
<dbReference type="PANTHER" id="PTHR13931">
    <property type="entry name" value="UBIQUITINATION FACTOR E4"/>
    <property type="match status" value="1"/>
</dbReference>
<evidence type="ECO:0000256" key="5">
    <source>
        <dbReference type="ARBA" id="ARBA00007434"/>
    </source>
</evidence>
<dbReference type="GO" id="GO:0005737">
    <property type="term" value="C:cytoplasm"/>
    <property type="evidence" value="ECO:0007669"/>
    <property type="project" value="UniProtKB-SubCell"/>
</dbReference>
<evidence type="ECO:0000256" key="8">
    <source>
        <dbReference type="ARBA" id="ARBA00022786"/>
    </source>
</evidence>
<dbReference type="InterPro" id="IPR045132">
    <property type="entry name" value="UBE4"/>
</dbReference>
<feature type="region of interest" description="Disordered" evidence="12">
    <location>
        <begin position="1"/>
        <end position="88"/>
    </location>
</feature>
<dbReference type="Pfam" id="PF04564">
    <property type="entry name" value="U-box"/>
    <property type="match status" value="1"/>
</dbReference>
<dbReference type="PANTHER" id="PTHR13931:SF2">
    <property type="entry name" value="UBIQUITIN CONJUGATION FACTOR E4 B"/>
    <property type="match status" value="1"/>
</dbReference>
<dbReference type="FunFam" id="3.30.40.10:FF:000055">
    <property type="entry name" value="Ubiquitin conjugation factor e4 a"/>
    <property type="match status" value="1"/>
</dbReference>
<comment type="pathway">
    <text evidence="4">Protein modification; protein ubiquitination.</text>
</comment>
<keyword evidence="10" id="KW-0539">Nucleus</keyword>
<dbReference type="GO" id="GO:0000151">
    <property type="term" value="C:ubiquitin ligase complex"/>
    <property type="evidence" value="ECO:0007669"/>
    <property type="project" value="InterPro"/>
</dbReference>
<dbReference type="InterPro" id="IPR013083">
    <property type="entry name" value="Znf_RING/FYVE/PHD"/>
</dbReference>
<sequence length="1055" mass="119478">MADPQSEAEKIRNKRLAKLGGPAPAPTSESSSTESTDVQSISQPVAASSTPISRVFSPPPSKPCPKPVAALETPISQPPPRPRSNVNAESLETWADRTLSQIFRISLRPEQKTDAAGNRLLYVSGVKSELEDSGLPLQLTTEVLDGAIIEAASNTPDKKPLGYLLGCWKRVLRALRMVKSGDAKDPKTLTLKEAKRLCMSYCIFAITMPDMFGVEPTKRSPLLPYLLRDPESDSGICIEFLGEAVLRFEEDESIKEALITAIEQLSEELSKLTMNDNFKPYVAAFIGFLRHQELAAAITESPKFLPKDIEPQDIETQTLLGPFFALSPINGAVAESYFRGAQAQGDGFVANNQNSVRLTLRTHQDELLSITNCLVKKAKAREPLLDWFAMIVNKNHKRRATYVDQKIVSSDGFMINVTSILDRLCEPFMDSTFSKLDRIDVDYLRRSPRVDITDETKINADQKTSDDFYAQKAEGTNNFISEIFFLTIAAHHYGTEAANSQITHMQREIKHIERQLAKLEADRPKYMGNPRQLQVFDEHVKRYKDNLERSRSVIKAVQGILLDELAQQRSMQLMRYTIAWVLRLIQPESQYPKKEITLPLAEEQPLVFRCLPEYFIEDIVDNFKFVTGQMPHIIPSTQCEELVTVCITFLRSSEFIKNPYLKSGLISILYHGVWPFRGRAKGVLGDLLNGSKFCNKHLLHSLMKFYIEAESTGTHNQFYDKFNIRYEIFQVIRAIWGNSIYRQNLDIESKVHTDFFIRFVNLLLNDVTYVLGESFSAFQKIHDIQEELARNTEFTEQEKQDKQSQLEEFQSKAKANMQLTNETVSMLKMFTEVLAPAFTMPEIVQRLADMLDYNLESMVGPKQKNLKVTDPDQYAFKPALLLADLMSVYINLKDQTNFQLAVARDGRSYKPYNFEHAAEIMENMAGSLKSPEELKTWREFAGNVAAVKEAEEQAEEDLGEIPDDLLDPILATLMEDPVILPSSRTTVDRSTIRSHLLSDPHDPFNRVPLKIEEVIPDMAMKARIAEFKAEAKKRKFDTMHSAGDDGADKMDLSGN</sequence>
<evidence type="ECO:0000256" key="9">
    <source>
        <dbReference type="ARBA" id="ARBA00023110"/>
    </source>
</evidence>
<dbReference type="InterPro" id="IPR003613">
    <property type="entry name" value="Ubox_domain"/>
</dbReference>
<gene>
    <name evidence="14" type="ORF">BT63DRAFT_164863</name>
</gene>
<evidence type="ECO:0000256" key="2">
    <source>
        <dbReference type="ARBA" id="ARBA00004123"/>
    </source>
</evidence>
<name>A0A6A6UQL4_9PEZI</name>
<dbReference type="PROSITE" id="PS51698">
    <property type="entry name" value="U_BOX"/>
    <property type="match status" value="1"/>
</dbReference>
<feature type="compositionally biased region" description="Pro residues" evidence="12">
    <location>
        <begin position="57"/>
        <end position="66"/>
    </location>
</feature>